<dbReference type="InterPro" id="IPR045031">
    <property type="entry name" value="DHP_synth-like"/>
</dbReference>
<dbReference type="EC" id="2.5.1.15" evidence="4"/>
<comment type="catalytic activity">
    <reaction evidence="1">
        <text>(7,8-dihydropterin-6-yl)methyl diphosphate + 4-aminobenzoate = 7,8-dihydropteroate + diphosphate</text>
        <dbReference type="Rhea" id="RHEA:19949"/>
        <dbReference type="ChEBI" id="CHEBI:17836"/>
        <dbReference type="ChEBI" id="CHEBI:17839"/>
        <dbReference type="ChEBI" id="CHEBI:33019"/>
        <dbReference type="ChEBI" id="CHEBI:72950"/>
        <dbReference type="EC" id="2.5.1.15"/>
    </reaction>
</comment>
<evidence type="ECO:0000256" key="6">
    <source>
        <dbReference type="ARBA" id="ARBA00022723"/>
    </source>
</evidence>
<evidence type="ECO:0000256" key="5">
    <source>
        <dbReference type="ARBA" id="ARBA00022679"/>
    </source>
</evidence>
<dbReference type="PANTHER" id="PTHR20941:SF1">
    <property type="entry name" value="FOLIC ACID SYNTHESIS PROTEIN FOL1"/>
    <property type="match status" value="1"/>
</dbReference>
<dbReference type="Proteomes" id="UP001168613">
    <property type="component" value="Unassembled WGS sequence"/>
</dbReference>
<dbReference type="EMBL" id="JAJHNU010000005">
    <property type="protein sequence ID" value="MDN4122634.1"/>
    <property type="molecule type" value="Genomic_DNA"/>
</dbReference>
<keyword evidence="8" id="KW-0289">Folate biosynthesis</keyword>
<dbReference type="InterPro" id="IPR000489">
    <property type="entry name" value="Pterin-binding_dom"/>
</dbReference>
<proteinExistence type="predicted"/>
<keyword evidence="7" id="KW-0460">Magnesium</keyword>
<evidence type="ECO:0000256" key="2">
    <source>
        <dbReference type="ARBA" id="ARBA00001946"/>
    </source>
</evidence>
<sequence>MKHFVWSCGRFQLGLERPLLMGILNVTPDSFYDGNQHASLERALEHAHRLLEQGADILDIGGESTRPGADPVPLEQELERVVPLVEALHKLNVPLSVDTFKPQVMQAVLAAGADIINDIYACRMPGAIEAIANSHAGVCVMHMQGEPRTMQQQPKYKNVTLEVREFLVEQIRRLRVAGIAAQRISVDPGFGFGKTTQQNYQLLRNLNEIQIESYPILIGLSRKTMLGQITGKPPAERLIASVAAALSCAERGASILRVHDVAATREALQIWNAIEHGVEE</sequence>
<reference evidence="10" key="1">
    <citation type="submission" date="2021-11" db="EMBL/GenBank/DDBJ databases">
        <title>Draft genome sequence of Alcaligenes endophyticus type strain CCUG 75668T.</title>
        <authorList>
            <person name="Salva-Serra F."/>
            <person name="Duran R.E."/>
            <person name="Seeger M."/>
            <person name="Moore E.R.B."/>
            <person name="Jaen-Luchoro D."/>
        </authorList>
    </citation>
    <scope>NUCLEOTIDE SEQUENCE</scope>
    <source>
        <strain evidence="10">CCUG 75668</strain>
    </source>
</reference>
<dbReference type="InterPro" id="IPR006390">
    <property type="entry name" value="DHP_synth_dom"/>
</dbReference>
<gene>
    <name evidence="10" type="primary">folP</name>
    <name evidence="10" type="ORF">LMS43_15175</name>
</gene>
<dbReference type="InterPro" id="IPR011005">
    <property type="entry name" value="Dihydropteroate_synth-like_sf"/>
</dbReference>
<keyword evidence="5 10" id="KW-0808">Transferase</keyword>
<dbReference type="GO" id="GO:0004156">
    <property type="term" value="F:dihydropteroate synthase activity"/>
    <property type="evidence" value="ECO:0007669"/>
    <property type="project" value="UniProtKB-EC"/>
</dbReference>
<comment type="caution">
    <text evidence="10">The sequence shown here is derived from an EMBL/GenBank/DDBJ whole genome shotgun (WGS) entry which is preliminary data.</text>
</comment>
<name>A0ABT8EMY6_9BURK</name>
<comment type="cofactor">
    <cofactor evidence="2">
        <name>Mg(2+)</name>
        <dbReference type="ChEBI" id="CHEBI:18420"/>
    </cofactor>
</comment>
<evidence type="ECO:0000256" key="8">
    <source>
        <dbReference type="ARBA" id="ARBA00022909"/>
    </source>
</evidence>
<comment type="pathway">
    <text evidence="3">Cofactor biosynthesis; tetrahydrofolate biosynthesis; 7,8-dihydrofolate from 2-amino-4-hydroxy-6-hydroxymethyl-7,8-dihydropteridine diphosphate and 4-aminobenzoate: step 1/2.</text>
</comment>
<evidence type="ECO:0000259" key="9">
    <source>
        <dbReference type="PROSITE" id="PS50972"/>
    </source>
</evidence>
<dbReference type="Pfam" id="PF00809">
    <property type="entry name" value="Pterin_bind"/>
    <property type="match status" value="1"/>
</dbReference>
<keyword evidence="6" id="KW-0479">Metal-binding</keyword>
<keyword evidence="11" id="KW-1185">Reference proteome</keyword>
<protein>
    <recommendedName>
        <fullName evidence="4">dihydropteroate synthase</fullName>
        <ecNumber evidence="4">2.5.1.15</ecNumber>
    </recommendedName>
</protein>
<organism evidence="10 11">
    <name type="scientific">Alcaligenes endophyticus</name>
    <dbReference type="NCBI Taxonomy" id="1929088"/>
    <lineage>
        <taxon>Bacteria</taxon>
        <taxon>Pseudomonadati</taxon>
        <taxon>Pseudomonadota</taxon>
        <taxon>Betaproteobacteria</taxon>
        <taxon>Burkholderiales</taxon>
        <taxon>Alcaligenaceae</taxon>
        <taxon>Alcaligenes</taxon>
    </lineage>
</organism>
<evidence type="ECO:0000256" key="4">
    <source>
        <dbReference type="ARBA" id="ARBA00012458"/>
    </source>
</evidence>
<dbReference type="PANTHER" id="PTHR20941">
    <property type="entry name" value="FOLATE SYNTHESIS PROTEINS"/>
    <property type="match status" value="1"/>
</dbReference>
<evidence type="ECO:0000256" key="7">
    <source>
        <dbReference type="ARBA" id="ARBA00022842"/>
    </source>
</evidence>
<dbReference type="PROSITE" id="PS50972">
    <property type="entry name" value="PTERIN_BINDING"/>
    <property type="match status" value="1"/>
</dbReference>
<dbReference type="CDD" id="cd00739">
    <property type="entry name" value="DHPS"/>
    <property type="match status" value="1"/>
</dbReference>
<dbReference type="Gene3D" id="3.20.20.20">
    <property type="entry name" value="Dihydropteroate synthase-like"/>
    <property type="match status" value="1"/>
</dbReference>
<evidence type="ECO:0000256" key="1">
    <source>
        <dbReference type="ARBA" id="ARBA00000012"/>
    </source>
</evidence>
<dbReference type="PROSITE" id="PS00793">
    <property type="entry name" value="DHPS_2"/>
    <property type="match status" value="1"/>
</dbReference>
<dbReference type="RefSeq" id="WP_266123839.1">
    <property type="nucleotide sequence ID" value="NZ_JAJHNU010000005.1"/>
</dbReference>
<evidence type="ECO:0000313" key="10">
    <source>
        <dbReference type="EMBL" id="MDN4122634.1"/>
    </source>
</evidence>
<accession>A0ABT8EMY6</accession>
<dbReference type="NCBIfam" id="TIGR01496">
    <property type="entry name" value="DHPS"/>
    <property type="match status" value="1"/>
</dbReference>
<evidence type="ECO:0000313" key="11">
    <source>
        <dbReference type="Proteomes" id="UP001168613"/>
    </source>
</evidence>
<dbReference type="SUPFAM" id="SSF51717">
    <property type="entry name" value="Dihydropteroate synthetase-like"/>
    <property type="match status" value="1"/>
</dbReference>
<evidence type="ECO:0000256" key="3">
    <source>
        <dbReference type="ARBA" id="ARBA00004763"/>
    </source>
</evidence>
<feature type="domain" description="Pterin-binding" evidence="9">
    <location>
        <begin position="18"/>
        <end position="269"/>
    </location>
</feature>